<dbReference type="PANTHER" id="PTHR14209:SF19">
    <property type="entry name" value="ISOAMYL ACETATE-HYDROLYZING ESTERASE 1 HOMOLOG"/>
    <property type="match status" value="1"/>
</dbReference>
<dbReference type="Gene3D" id="3.40.50.1110">
    <property type="entry name" value="SGNH hydrolase"/>
    <property type="match status" value="1"/>
</dbReference>
<gene>
    <name evidence="2" type="ORF">NADFUDRAFT_46007</name>
</gene>
<dbReference type="InterPro" id="IPR036514">
    <property type="entry name" value="SGNH_hydro_sf"/>
</dbReference>
<dbReference type="OrthoDB" id="671439at2759"/>
<organism evidence="2 3">
    <name type="scientific">Nadsonia fulvescens var. elongata DSM 6958</name>
    <dbReference type="NCBI Taxonomy" id="857566"/>
    <lineage>
        <taxon>Eukaryota</taxon>
        <taxon>Fungi</taxon>
        <taxon>Dikarya</taxon>
        <taxon>Ascomycota</taxon>
        <taxon>Saccharomycotina</taxon>
        <taxon>Dipodascomycetes</taxon>
        <taxon>Dipodascales</taxon>
        <taxon>Dipodascales incertae sedis</taxon>
        <taxon>Nadsonia</taxon>
    </lineage>
</organism>
<dbReference type="STRING" id="857566.A0A1E3PMB2"/>
<evidence type="ECO:0000313" key="2">
    <source>
        <dbReference type="EMBL" id="ODQ66581.1"/>
    </source>
</evidence>
<dbReference type="GO" id="GO:0016787">
    <property type="term" value="F:hydrolase activity"/>
    <property type="evidence" value="ECO:0007669"/>
    <property type="project" value="UniProtKB-KW"/>
</dbReference>
<dbReference type="InterPro" id="IPR013830">
    <property type="entry name" value="SGNH_hydro"/>
</dbReference>
<dbReference type="SUPFAM" id="SSF52266">
    <property type="entry name" value="SGNH hydrolase"/>
    <property type="match status" value="1"/>
</dbReference>
<evidence type="ECO:0000259" key="1">
    <source>
        <dbReference type="Pfam" id="PF13472"/>
    </source>
</evidence>
<dbReference type="EMBL" id="KV454408">
    <property type="protein sequence ID" value="ODQ66581.1"/>
    <property type="molecule type" value="Genomic_DNA"/>
</dbReference>
<dbReference type="InterPro" id="IPR045136">
    <property type="entry name" value="Iah1-like"/>
</dbReference>
<evidence type="ECO:0000313" key="3">
    <source>
        <dbReference type="Proteomes" id="UP000095009"/>
    </source>
</evidence>
<keyword evidence="3" id="KW-1185">Reference proteome</keyword>
<name>A0A1E3PMB2_9ASCO</name>
<sequence length="253" mass="28439">MSIYMDKLVLFGDSIIDYSCNPETGFVLTPALQNEYSKKLDVIVRGYSGYNTDHAVHILPRILEAEMQENSKIKLMVIFFGSNDASSNDIQKVPVDRFERNLREMVGSAQEAGVLVILVGPALHEKIDSHSDDPRNTATNKIYSDIVEKVANEFQVPFLNLWLAFLESVGWVDGEEAIPGTIGYTGSKSISHLLSDGLHFSADGYKVFFLKLMETIRTNYSELAPESLPFILPYWREIDSKNIVKSLFKTDSC</sequence>
<dbReference type="CDD" id="cd01838">
    <property type="entry name" value="Isoamyl_acetate_hydrolase_like"/>
    <property type="match status" value="1"/>
</dbReference>
<keyword evidence="2" id="KW-0378">Hydrolase</keyword>
<reference evidence="2 3" key="1">
    <citation type="journal article" date="2016" name="Proc. Natl. Acad. Sci. U.S.A.">
        <title>Comparative genomics of biotechnologically important yeasts.</title>
        <authorList>
            <person name="Riley R."/>
            <person name="Haridas S."/>
            <person name="Wolfe K.H."/>
            <person name="Lopes M.R."/>
            <person name="Hittinger C.T."/>
            <person name="Goeker M."/>
            <person name="Salamov A.A."/>
            <person name="Wisecaver J.H."/>
            <person name="Long T.M."/>
            <person name="Calvey C.H."/>
            <person name="Aerts A.L."/>
            <person name="Barry K.W."/>
            <person name="Choi C."/>
            <person name="Clum A."/>
            <person name="Coughlan A.Y."/>
            <person name="Deshpande S."/>
            <person name="Douglass A.P."/>
            <person name="Hanson S.J."/>
            <person name="Klenk H.-P."/>
            <person name="LaButti K.M."/>
            <person name="Lapidus A."/>
            <person name="Lindquist E.A."/>
            <person name="Lipzen A.M."/>
            <person name="Meier-Kolthoff J.P."/>
            <person name="Ohm R.A."/>
            <person name="Otillar R.P."/>
            <person name="Pangilinan J.L."/>
            <person name="Peng Y."/>
            <person name="Rokas A."/>
            <person name="Rosa C.A."/>
            <person name="Scheuner C."/>
            <person name="Sibirny A.A."/>
            <person name="Slot J.C."/>
            <person name="Stielow J.B."/>
            <person name="Sun H."/>
            <person name="Kurtzman C.P."/>
            <person name="Blackwell M."/>
            <person name="Grigoriev I.V."/>
            <person name="Jeffries T.W."/>
        </authorList>
    </citation>
    <scope>NUCLEOTIDE SEQUENCE [LARGE SCALE GENOMIC DNA]</scope>
    <source>
        <strain evidence="2 3">DSM 6958</strain>
    </source>
</reference>
<dbReference type="Pfam" id="PF13472">
    <property type="entry name" value="Lipase_GDSL_2"/>
    <property type="match status" value="1"/>
</dbReference>
<accession>A0A1E3PMB2</accession>
<feature type="domain" description="SGNH hydrolase-type esterase" evidence="1">
    <location>
        <begin position="10"/>
        <end position="207"/>
    </location>
</feature>
<dbReference type="AlphaFoldDB" id="A0A1E3PMB2"/>
<dbReference type="Proteomes" id="UP000095009">
    <property type="component" value="Unassembled WGS sequence"/>
</dbReference>
<dbReference type="PANTHER" id="PTHR14209">
    <property type="entry name" value="ISOAMYL ACETATE-HYDROLYZING ESTERASE 1"/>
    <property type="match status" value="1"/>
</dbReference>
<proteinExistence type="predicted"/>
<protein>
    <submittedName>
        <fullName evidence="2">SGNH hydrolase</fullName>
    </submittedName>
</protein>